<dbReference type="EMBL" id="CALYLK010000054">
    <property type="protein sequence ID" value="CAH8206112.1"/>
    <property type="molecule type" value="Genomic_DNA"/>
</dbReference>
<comment type="caution">
    <text evidence="1">The sequence shown here is derived from an EMBL/GenBank/DDBJ whole genome shotgun (WGS) entry which is preliminary data.</text>
</comment>
<dbReference type="Proteomes" id="UP001152658">
    <property type="component" value="Unassembled WGS sequence"/>
</dbReference>
<evidence type="ECO:0000313" key="2">
    <source>
        <dbReference type="Proteomes" id="UP001152658"/>
    </source>
</evidence>
<proteinExistence type="predicted"/>
<gene>
    <name evidence="1" type="ORF">VAE063_200001</name>
</gene>
<evidence type="ECO:0000313" key="1">
    <source>
        <dbReference type="EMBL" id="CAH8206112.1"/>
    </source>
</evidence>
<name>A0ABM9FKU5_9VIBR</name>
<organism evidence="1 2">
    <name type="scientific">Vibrio aestuarianus</name>
    <dbReference type="NCBI Taxonomy" id="28171"/>
    <lineage>
        <taxon>Bacteria</taxon>
        <taxon>Pseudomonadati</taxon>
        <taxon>Pseudomonadota</taxon>
        <taxon>Gammaproteobacteria</taxon>
        <taxon>Vibrionales</taxon>
        <taxon>Vibrionaceae</taxon>
        <taxon>Vibrio</taxon>
    </lineage>
</organism>
<keyword evidence="2" id="KW-1185">Reference proteome</keyword>
<accession>A0ABM9FKU5</accession>
<reference evidence="1" key="1">
    <citation type="submission" date="2022-06" db="EMBL/GenBank/DDBJ databases">
        <authorList>
            <person name="Goudenege D."/>
            <person name="Le Roux F."/>
        </authorList>
    </citation>
    <scope>NUCLEOTIDE SEQUENCE</scope>
    <source>
        <strain evidence="1">12-063</strain>
    </source>
</reference>
<protein>
    <submittedName>
        <fullName evidence="1">Uncharacterized protein</fullName>
    </submittedName>
</protein>
<sequence>MLGFSPGVFPGVFLLSRLRWSGLPVDLAIGFGPGFKAIMIILTCMRANCSYVNISITVH</sequence>